<evidence type="ECO:0000256" key="3">
    <source>
        <dbReference type="ARBA" id="ARBA00022840"/>
    </source>
</evidence>
<name>A0AAD1U721_EUPCR</name>
<keyword evidence="1" id="KW-0436">Ligase</keyword>
<sequence length="571" mass="66665">MFIIEDQKRKMKSRGRKAQYETKTEPSGLDLPDISPSKESKKILDNFYPKSIKHYKSRLISESEYTSTPRLPPTSRQVRTVRQKKMLKEEEEVFTINTRHSKLERYTLKELCRQNRWKEVHNSITGSLIWFMSALRDIDLKILAYKKCYFNRYPRANLICRKSKFHSIMRKYTRFFPEEFDFIPDTFLLPDEFRAFSRKFSSSPDKVFIAKPSMSKGGEGIFFVKKKKDVSKDALKSVNFVVQEYIQNPLLLGNKFDLRVYLLIKGVDYLEAFVGLEGMARFCPKDNGSKRLLTSVWKELEKEGVDVDDIKKQIKDISTKIVLAFQPLLVNTYHTEIGLQGECNTNCFHIFGFDILIDSDYKCWLMEVNAHPSMCYVHEQVFKDEGGRPRTHKVPSDLDKYLKTLLLKEALDLVINNDVYGINNFKPKFSEDEPKGEKSSYVFEKVFPPEDVEKYAPFTIYNDIRVLFELLAGYKKPNNLTVSQFLKLSNYPGMKTDTFTKPDYTMLYQSYRRRSCKNEMTLDGFATALEHLALKLYPETLNTDESHDTDVSLLRLRTLVTDAITYASVSR</sequence>
<dbReference type="GO" id="GO:0005524">
    <property type="term" value="F:ATP binding"/>
    <property type="evidence" value="ECO:0007669"/>
    <property type="project" value="UniProtKB-KW"/>
</dbReference>
<dbReference type="InterPro" id="IPR004344">
    <property type="entry name" value="TTL/TTLL_fam"/>
</dbReference>
<dbReference type="GO" id="GO:0036064">
    <property type="term" value="C:ciliary basal body"/>
    <property type="evidence" value="ECO:0007669"/>
    <property type="project" value="TreeGrafter"/>
</dbReference>
<keyword evidence="6" id="KW-1185">Reference proteome</keyword>
<dbReference type="GO" id="GO:0070740">
    <property type="term" value="F:tubulin-glutamic acid ligase activity"/>
    <property type="evidence" value="ECO:0007669"/>
    <property type="project" value="TreeGrafter"/>
</dbReference>
<dbReference type="PANTHER" id="PTHR12241">
    <property type="entry name" value="TUBULIN POLYGLUTAMYLASE"/>
    <property type="match status" value="1"/>
</dbReference>
<evidence type="ECO:0000313" key="6">
    <source>
        <dbReference type="Proteomes" id="UP001295684"/>
    </source>
</evidence>
<dbReference type="EMBL" id="CAMPGE010002524">
    <property type="protein sequence ID" value="CAI2361331.1"/>
    <property type="molecule type" value="Genomic_DNA"/>
</dbReference>
<dbReference type="GO" id="GO:0000226">
    <property type="term" value="P:microtubule cytoskeleton organization"/>
    <property type="evidence" value="ECO:0007669"/>
    <property type="project" value="TreeGrafter"/>
</dbReference>
<dbReference type="Gene3D" id="3.30.470.20">
    <property type="entry name" value="ATP-grasp fold, B domain"/>
    <property type="match status" value="2"/>
</dbReference>
<dbReference type="Proteomes" id="UP001295684">
    <property type="component" value="Unassembled WGS sequence"/>
</dbReference>
<evidence type="ECO:0000256" key="1">
    <source>
        <dbReference type="ARBA" id="ARBA00022598"/>
    </source>
</evidence>
<keyword evidence="3" id="KW-0067">ATP-binding</keyword>
<comment type="caution">
    <text evidence="5">The sequence shown here is derived from an EMBL/GenBank/DDBJ whole genome shotgun (WGS) entry which is preliminary data.</text>
</comment>
<keyword evidence="2" id="KW-0547">Nucleotide-binding</keyword>
<proteinExistence type="predicted"/>
<organism evidence="5 6">
    <name type="scientific">Euplotes crassus</name>
    <dbReference type="NCBI Taxonomy" id="5936"/>
    <lineage>
        <taxon>Eukaryota</taxon>
        <taxon>Sar</taxon>
        <taxon>Alveolata</taxon>
        <taxon>Ciliophora</taxon>
        <taxon>Intramacronucleata</taxon>
        <taxon>Spirotrichea</taxon>
        <taxon>Hypotrichia</taxon>
        <taxon>Euplotida</taxon>
        <taxon>Euplotidae</taxon>
        <taxon>Moneuplotes</taxon>
    </lineage>
</organism>
<dbReference type="SUPFAM" id="SSF56059">
    <property type="entry name" value="Glutathione synthetase ATP-binding domain-like"/>
    <property type="match status" value="1"/>
</dbReference>
<dbReference type="PANTHER" id="PTHR12241:SF154">
    <property type="entry name" value="TUBULIN POLYGLUTAMYLASE TTLL11"/>
    <property type="match status" value="1"/>
</dbReference>
<evidence type="ECO:0000313" key="5">
    <source>
        <dbReference type="EMBL" id="CAI2361331.1"/>
    </source>
</evidence>
<dbReference type="GO" id="GO:0015631">
    <property type="term" value="F:tubulin binding"/>
    <property type="evidence" value="ECO:0007669"/>
    <property type="project" value="TreeGrafter"/>
</dbReference>
<evidence type="ECO:0000256" key="2">
    <source>
        <dbReference type="ARBA" id="ARBA00022741"/>
    </source>
</evidence>
<dbReference type="PROSITE" id="PS51221">
    <property type="entry name" value="TTL"/>
    <property type="match status" value="1"/>
</dbReference>
<gene>
    <name evidence="5" type="ORF">ECRASSUSDP1_LOCUS2642</name>
</gene>
<evidence type="ECO:0000256" key="4">
    <source>
        <dbReference type="SAM" id="MobiDB-lite"/>
    </source>
</evidence>
<reference evidence="5" key="1">
    <citation type="submission" date="2023-07" db="EMBL/GenBank/DDBJ databases">
        <authorList>
            <consortium name="AG Swart"/>
            <person name="Singh M."/>
            <person name="Singh A."/>
            <person name="Seah K."/>
            <person name="Emmerich C."/>
        </authorList>
    </citation>
    <scope>NUCLEOTIDE SEQUENCE</scope>
    <source>
        <strain evidence="5">DP1</strain>
    </source>
</reference>
<feature type="region of interest" description="Disordered" evidence="4">
    <location>
        <begin position="1"/>
        <end position="35"/>
    </location>
</feature>
<dbReference type="Pfam" id="PF03133">
    <property type="entry name" value="TTL"/>
    <property type="match status" value="2"/>
</dbReference>
<dbReference type="AlphaFoldDB" id="A0AAD1U721"/>
<accession>A0AAD1U721</accession>
<protein>
    <submittedName>
        <fullName evidence="5">Uncharacterized protein</fullName>
    </submittedName>
</protein>